<keyword evidence="2" id="KW-1185">Reference proteome</keyword>
<name>G0R3N5_ICHMU</name>
<reference evidence="1 2" key="1">
    <citation type="submission" date="2011-07" db="EMBL/GenBank/DDBJ databases">
        <authorList>
            <person name="Coyne R."/>
            <person name="Brami D."/>
            <person name="Johnson J."/>
            <person name="Hostetler J."/>
            <person name="Hannick L."/>
            <person name="Clark T."/>
            <person name="Cassidy-Hanley D."/>
            <person name="Inman J."/>
        </authorList>
    </citation>
    <scope>NUCLEOTIDE SEQUENCE [LARGE SCALE GENOMIC DNA]</scope>
    <source>
        <strain evidence="1 2">G5</strain>
    </source>
</reference>
<gene>
    <name evidence="1" type="ORF">IMG5_186700</name>
</gene>
<accession>G0R3N5</accession>
<dbReference type="InParanoid" id="G0R3N5"/>
<sequence length="179" mass="21636">MSPKSIEACRRLGFRAYELKKKSNQDIIQMMRQKDNQANPDQETLQMFQAHLEERRGQKIIQVQNNNIQIFFSKNNKNKKKVFYLKKGFGFDQSIYTTSQMGSISLVEKEKNMFEKMKKRQEIEIEKMIEFEKITQAIRQQNEIKMQKAYEREQKRQLENKQLKIEVKKHQNIQKKKID</sequence>
<dbReference type="PANTHER" id="PTHR38019:SF1">
    <property type="entry name" value="N-ACETYLTRANSFERASE DOMAIN-CONTAINING PROTEIN"/>
    <property type="match status" value="1"/>
</dbReference>
<dbReference type="GeneID" id="14903994"/>
<proteinExistence type="predicted"/>
<dbReference type="RefSeq" id="XP_004027263.1">
    <property type="nucleotide sequence ID" value="XM_004027214.1"/>
</dbReference>
<organism evidence="1 2">
    <name type="scientific">Ichthyophthirius multifiliis</name>
    <name type="common">White spot disease agent</name>
    <name type="synonym">Ich</name>
    <dbReference type="NCBI Taxonomy" id="5932"/>
    <lineage>
        <taxon>Eukaryota</taxon>
        <taxon>Sar</taxon>
        <taxon>Alveolata</taxon>
        <taxon>Ciliophora</taxon>
        <taxon>Intramacronucleata</taxon>
        <taxon>Oligohymenophorea</taxon>
        <taxon>Hymenostomatida</taxon>
        <taxon>Ophryoglenina</taxon>
        <taxon>Ichthyophthirius</taxon>
    </lineage>
</organism>
<dbReference type="Proteomes" id="UP000008983">
    <property type="component" value="Unassembled WGS sequence"/>
</dbReference>
<dbReference type="AlphaFoldDB" id="G0R3N5"/>
<evidence type="ECO:0000313" key="2">
    <source>
        <dbReference type="Proteomes" id="UP000008983"/>
    </source>
</evidence>
<protein>
    <submittedName>
        <fullName evidence="1">Uncharacterized protein</fullName>
    </submittedName>
</protein>
<dbReference type="PANTHER" id="PTHR38019">
    <property type="entry name" value="KDA ANTIGEN P200, PUTATIVE-RELATED"/>
    <property type="match status" value="1"/>
</dbReference>
<dbReference type="EMBL" id="GL984310">
    <property type="protein sequence ID" value="EGR27918.1"/>
    <property type="molecule type" value="Genomic_DNA"/>
</dbReference>
<evidence type="ECO:0000313" key="1">
    <source>
        <dbReference type="EMBL" id="EGR27918.1"/>
    </source>
</evidence>